<dbReference type="AlphaFoldDB" id="Q2T184"/>
<dbReference type="KEGG" id="bte:BTH_I0508"/>
<evidence type="ECO:0000256" key="1">
    <source>
        <dbReference type="SAM" id="Coils"/>
    </source>
</evidence>
<protein>
    <recommendedName>
        <fullName evidence="3">Tc toxin complex TcA C-terminal TcB-binding domain-containing protein</fullName>
    </recommendedName>
</protein>
<sequence length="1221" mass="128175">MLAARGIRRDGDLHASAPERDTSRSDRRRFVFSDKSGHFDDRIDLTIRYRDSESLKATTCAPIRGHGVLLSRHAGFRFRIASAEAARTARCRHRCSRERSCNSEPGAWPADRHPALARGRTPLPGGATMLSLTQRVLTYSFIDRPPVNPRAIGTSSADAALLTQIDALLASAAASFKARAYDAALDDYFACESLIYSQLDPQWDPDLGGRLRSRLPRDAALFDSLLSATSQWLNVLSVPAPASPVRPATPPPAQALAGVAALHGAGLTPVSANPAATAQALSDMQLASLYTAQGNSAASSAAAARAKTLDASVAGAFSPPQMPNPTMLPGANPTVAASASPGAAQAFHPAAIGMMPPRGIDLAPAALTPIKILPIPKLPITLLAQKQVGLLTGSGAQTAVRTIQWAASGTPDIASIKTILYAPHASATALPDALTNANSLWERAVLLPHDYFYTIPLAIAQCYQALGDYANAETSYLQAAGYAYINTTTEGPYVWAALAGLYRAWGDSLYLQGDRAGATSAYGKVVTPGSPAAPATALYQTAGLAVAAKRATALLPQLATLAQTGTGGVSADDVAIATVLLEVYAKLVQIGAGLDYWGNYAAAVPIWSFSYLQQVAINFAQLAQQAENQVINFWNQADQATLTRTELANQVSQANGQIDAAQQQLAVAQAQAHAYQAGVTVAQTRATNAAKNAQEYGALNSQVIVIQATGQQVSGGDDGDYNGVSAMANQYLSGQRISGDSATVAAATNLAANRLSQQFQIDSMNRTTAEMQQALAQAQAQLAAANAQVSAAGANLAVAQLNAQAAAQTLGVFDADTFTPQVWKAMGNFIQQIYERYMNMALRAAKLMQQAYNFENDVSVSFIKASYQGVVNGLLAADALMADIQSFTDDLVNAKRGKKQYLKQSISLASRYGYLFETQLRKTGTMTFETTLDDFDSAYPGTYQGRIRRVLVSVQGIVPPTGISGTLGNEGISFYRLPADVATPAAPSKVRVQSAETQVISDYDPVQDAVLAPPPDNQTGIFEGAGVASSWTLSLPPALNDINYGTLTDVVLTFIYEARFDPRLVQPVLAQLASRPGFYNRERSIPLAWLYPDLFYGFVSTGELTLNLSAADFPIDQTGPSVTAVSLLVAMKPGASASNVTIALAAPGKGALSGTTDATGAISSQGAASAWAGAIGGSALGDWTLALSAAANPSLAPGGKLDLSSLINLVLVIDYAFKPRG</sequence>
<feature type="region of interest" description="Disordered" evidence="2">
    <location>
        <begin position="1"/>
        <end position="28"/>
    </location>
</feature>
<feature type="coiled-coil region" evidence="1">
    <location>
        <begin position="761"/>
        <end position="795"/>
    </location>
</feature>
<dbReference type="EMBL" id="CP000086">
    <property type="protein sequence ID" value="ABC38706.1"/>
    <property type="molecule type" value="Genomic_DNA"/>
</dbReference>
<evidence type="ECO:0000259" key="3">
    <source>
        <dbReference type="Pfam" id="PF18276"/>
    </source>
</evidence>
<keyword evidence="5" id="KW-1185">Reference proteome</keyword>
<feature type="domain" description="Tc toxin complex TcA C-terminal TcB-binding" evidence="3">
    <location>
        <begin position="781"/>
        <end position="1058"/>
    </location>
</feature>
<organism evidence="4 5">
    <name type="scientific">Burkholderia thailandensis (strain ATCC 700388 / DSM 13276 / CCUG 48851 / CIP 106301 / E264)</name>
    <dbReference type="NCBI Taxonomy" id="271848"/>
    <lineage>
        <taxon>Bacteria</taxon>
        <taxon>Pseudomonadati</taxon>
        <taxon>Pseudomonadota</taxon>
        <taxon>Betaproteobacteria</taxon>
        <taxon>Burkholderiales</taxon>
        <taxon>Burkholderiaceae</taxon>
        <taxon>Burkholderia</taxon>
        <taxon>pseudomallei group</taxon>
    </lineage>
</organism>
<dbReference type="HOGENOM" id="CLU_009909_0_0_4"/>
<feature type="coiled-coil region" evidence="1">
    <location>
        <begin position="644"/>
        <end position="671"/>
    </location>
</feature>
<evidence type="ECO:0000313" key="4">
    <source>
        <dbReference type="EMBL" id="ABC38706.1"/>
    </source>
</evidence>
<proteinExistence type="predicted"/>
<accession>Q2T184</accession>
<dbReference type="Pfam" id="PF18276">
    <property type="entry name" value="TcA_TcB_BD"/>
    <property type="match status" value="1"/>
</dbReference>
<reference evidence="4 5" key="1">
    <citation type="journal article" date="2005" name="BMC Genomics">
        <title>Bacterial genome adaptation to niches: divergence of the potential virulence genes in three Burkholderia species of different survival strategies.</title>
        <authorList>
            <person name="Kim H.S."/>
            <person name="Schell M.A."/>
            <person name="Yu Y."/>
            <person name="Ulrich R.L."/>
            <person name="Sarria S.H."/>
            <person name="Nierman W.C."/>
            <person name="DeShazer D."/>
        </authorList>
    </citation>
    <scope>NUCLEOTIDE SEQUENCE [LARGE SCALE GENOMIC DNA]</scope>
    <source>
        <strain evidence="5">ATCC 700388 / DSM 13276 / CCUG 48851 / CIP 106301 / E264</strain>
    </source>
</reference>
<dbReference type="InterPro" id="IPR040840">
    <property type="entry name" value="TcA_TcB_BD"/>
</dbReference>
<keyword evidence="1" id="KW-0175">Coiled coil</keyword>
<evidence type="ECO:0000313" key="5">
    <source>
        <dbReference type="Proteomes" id="UP000001930"/>
    </source>
</evidence>
<feature type="compositionally biased region" description="Basic and acidic residues" evidence="2">
    <location>
        <begin position="7"/>
        <end position="28"/>
    </location>
</feature>
<name>Q2T184_BURTA</name>
<gene>
    <name evidence="4" type="ordered locus">BTH_I0508</name>
</gene>
<evidence type="ECO:0000256" key="2">
    <source>
        <dbReference type="SAM" id="MobiDB-lite"/>
    </source>
</evidence>
<dbReference type="Proteomes" id="UP000001930">
    <property type="component" value="Chromosome I"/>
</dbReference>